<comment type="caution">
    <text evidence="2">The sequence shown here is derived from an EMBL/GenBank/DDBJ whole genome shotgun (WGS) entry which is preliminary data.</text>
</comment>
<proteinExistence type="predicted"/>
<evidence type="ECO:0000313" key="2">
    <source>
        <dbReference type="EMBL" id="ETE56699.1"/>
    </source>
</evidence>
<dbReference type="OrthoDB" id="10251809at2759"/>
<dbReference type="GO" id="GO:0007018">
    <property type="term" value="P:microtubule-based movement"/>
    <property type="evidence" value="ECO:0007669"/>
    <property type="project" value="InterPro"/>
</dbReference>
<dbReference type="PANTHER" id="PTHR46961">
    <property type="entry name" value="DYNEIN HEAVY CHAIN 1, AXONEMAL-LIKE PROTEIN"/>
    <property type="match status" value="1"/>
</dbReference>
<organism evidence="2 3">
    <name type="scientific">Ophiophagus hannah</name>
    <name type="common">King cobra</name>
    <name type="synonym">Naja hannah</name>
    <dbReference type="NCBI Taxonomy" id="8665"/>
    <lineage>
        <taxon>Eukaryota</taxon>
        <taxon>Metazoa</taxon>
        <taxon>Chordata</taxon>
        <taxon>Craniata</taxon>
        <taxon>Vertebrata</taxon>
        <taxon>Euteleostomi</taxon>
        <taxon>Lepidosauria</taxon>
        <taxon>Squamata</taxon>
        <taxon>Bifurcata</taxon>
        <taxon>Unidentata</taxon>
        <taxon>Episquamata</taxon>
        <taxon>Toxicofera</taxon>
        <taxon>Serpentes</taxon>
        <taxon>Colubroidea</taxon>
        <taxon>Elapidae</taxon>
        <taxon>Elapinae</taxon>
        <taxon>Ophiophagus</taxon>
    </lineage>
</organism>
<dbReference type="GO" id="GO:0045505">
    <property type="term" value="F:dynein intermediate chain binding"/>
    <property type="evidence" value="ECO:0007669"/>
    <property type="project" value="InterPro"/>
</dbReference>
<name>V8N348_OPHHA</name>
<feature type="domain" description="Dynein heavy chain C-terminal" evidence="1">
    <location>
        <begin position="25"/>
        <end position="78"/>
    </location>
</feature>
<dbReference type="EMBL" id="AZIM01014345">
    <property type="protein sequence ID" value="ETE56699.1"/>
    <property type="molecule type" value="Genomic_DNA"/>
</dbReference>
<accession>V8N348</accession>
<dbReference type="Pfam" id="PF18199">
    <property type="entry name" value="Dynein_C"/>
    <property type="match status" value="1"/>
</dbReference>
<dbReference type="GO" id="GO:0051959">
    <property type="term" value="F:dynein light intermediate chain binding"/>
    <property type="evidence" value="ECO:0007669"/>
    <property type="project" value="InterPro"/>
</dbReference>
<evidence type="ECO:0000259" key="1">
    <source>
        <dbReference type="Pfam" id="PF18199"/>
    </source>
</evidence>
<dbReference type="PANTHER" id="PTHR46961:SF14">
    <property type="entry name" value="DYNEIN HEAVY CHAIN 11, AXONEMAL"/>
    <property type="match status" value="1"/>
</dbReference>
<dbReference type="GO" id="GO:0030286">
    <property type="term" value="C:dynein complex"/>
    <property type="evidence" value="ECO:0007669"/>
    <property type="project" value="InterPro"/>
</dbReference>
<dbReference type="Proteomes" id="UP000018936">
    <property type="component" value="Unassembled WGS sequence"/>
</dbReference>
<protein>
    <submittedName>
        <fullName evidence="2">Dynein heavy chain 11, axonemal</fullName>
    </submittedName>
</protein>
<feature type="non-terminal residue" evidence="2">
    <location>
        <position position="106"/>
    </location>
</feature>
<reference evidence="2 3" key="1">
    <citation type="journal article" date="2013" name="Proc. Natl. Acad. Sci. U.S.A.">
        <title>The king cobra genome reveals dynamic gene evolution and adaptation in the snake venom system.</title>
        <authorList>
            <person name="Vonk F.J."/>
            <person name="Casewell N.R."/>
            <person name="Henkel C.V."/>
            <person name="Heimberg A.M."/>
            <person name="Jansen H.J."/>
            <person name="McCleary R.J."/>
            <person name="Kerkkamp H.M."/>
            <person name="Vos R.A."/>
            <person name="Guerreiro I."/>
            <person name="Calvete J.J."/>
            <person name="Wuster W."/>
            <person name="Woods A.E."/>
            <person name="Logan J.M."/>
            <person name="Harrison R.A."/>
            <person name="Castoe T.A."/>
            <person name="de Koning A.P."/>
            <person name="Pollock D.D."/>
            <person name="Yandell M."/>
            <person name="Calderon D."/>
            <person name="Renjifo C."/>
            <person name="Currier R.B."/>
            <person name="Salgado D."/>
            <person name="Pla D."/>
            <person name="Sanz L."/>
            <person name="Hyder A.S."/>
            <person name="Ribeiro J.M."/>
            <person name="Arntzen J.W."/>
            <person name="van den Thillart G.E."/>
            <person name="Boetzer M."/>
            <person name="Pirovano W."/>
            <person name="Dirks R.P."/>
            <person name="Spaink H.P."/>
            <person name="Duboule D."/>
            <person name="McGlinn E."/>
            <person name="Kini R.M."/>
            <person name="Richardson M.K."/>
        </authorList>
    </citation>
    <scope>NUCLEOTIDE SEQUENCE</scope>
    <source>
        <tissue evidence="2">Blood</tissue>
    </source>
</reference>
<keyword evidence="3" id="KW-1185">Reference proteome</keyword>
<dbReference type="InterPro" id="IPR026983">
    <property type="entry name" value="DHC"/>
</dbReference>
<dbReference type="AlphaFoldDB" id="V8N348"/>
<evidence type="ECO:0000313" key="3">
    <source>
        <dbReference type="Proteomes" id="UP000018936"/>
    </source>
</evidence>
<dbReference type="InterPro" id="IPR041228">
    <property type="entry name" value="Dynein_C"/>
</dbReference>
<sequence>MLPTESPTLYGLHPNAEIDFLTVLSDNLFKTLLEMQPRNLLAGKIIGQSLEEKVKNVLDEILEKLPEEFNLAEIMQKSAVRSPYILGELTFSSSMETLQSSLFYDQ</sequence>
<gene>
    <name evidence="2" type="primary">DNAH11</name>
    <name evidence="2" type="ORF">L345_17589</name>
</gene>